<dbReference type="PANTHER" id="PTHR19317:SF0">
    <property type="entry name" value="PRENYLATED RAB ACCEPTOR PROTEIN 1"/>
    <property type="match status" value="1"/>
</dbReference>
<comment type="subcellular location">
    <subcellularLocation>
        <location evidence="1">Membrane</location>
        <topology evidence="1">Multi-pass membrane protein</topology>
    </subcellularLocation>
</comment>
<keyword evidence="3 5" id="KW-1133">Transmembrane helix</keyword>
<dbReference type="AlphaFoldDB" id="A0A1Q9DW06"/>
<evidence type="ECO:0000313" key="7">
    <source>
        <dbReference type="Proteomes" id="UP000186817"/>
    </source>
</evidence>
<evidence type="ECO:0000256" key="4">
    <source>
        <dbReference type="ARBA" id="ARBA00023136"/>
    </source>
</evidence>
<evidence type="ECO:0000256" key="5">
    <source>
        <dbReference type="SAM" id="Phobius"/>
    </source>
</evidence>
<gene>
    <name evidence="6" type="ORF">AK812_SmicGene18094</name>
</gene>
<dbReference type="GO" id="GO:0005794">
    <property type="term" value="C:Golgi apparatus"/>
    <property type="evidence" value="ECO:0007669"/>
    <property type="project" value="TreeGrafter"/>
</dbReference>
<dbReference type="GO" id="GO:0016020">
    <property type="term" value="C:membrane"/>
    <property type="evidence" value="ECO:0007669"/>
    <property type="project" value="UniProtKB-SubCell"/>
</dbReference>
<evidence type="ECO:0000256" key="1">
    <source>
        <dbReference type="ARBA" id="ARBA00004141"/>
    </source>
</evidence>
<dbReference type="Proteomes" id="UP000186817">
    <property type="component" value="Unassembled WGS sequence"/>
</dbReference>
<comment type="caution">
    <text evidence="6">The sequence shown here is derived from an EMBL/GenBank/DDBJ whole genome shotgun (WGS) entry which is preliminary data.</text>
</comment>
<dbReference type="OrthoDB" id="63113at2759"/>
<dbReference type="PANTHER" id="PTHR19317">
    <property type="entry name" value="PRENYLATED RAB ACCEPTOR 1-RELATED"/>
    <property type="match status" value="1"/>
</dbReference>
<keyword evidence="2 5" id="KW-0812">Transmembrane</keyword>
<evidence type="ECO:0008006" key="8">
    <source>
        <dbReference type="Google" id="ProtNLM"/>
    </source>
</evidence>
<feature type="transmembrane region" description="Helical" evidence="5">
    <location>
        <begin position="558"/>
        <end position="591"/>
    </location>
</feature>
<proteinExistence type="predicted"/>
<evidence type="ECO:0000256" key="3">
    <source>
        <dbReference type="ARBA" id="ARBA00022989"/>
    </source>
</evidence>
<dbReference type="InterPro" id="IPR004895">
    <property type="entry name" value="Prenylated_rab_accept_PRA1"/>
</dbReference>
<organism evidence="6 7">
    <name type="scientific">Symbiodinium microadriaticum</name>
    <name type="common">Dinoflagellate</name>
    <name type="synonym">Zooxanthella microadriatica</name>
    <dbReference type="NCBI Taxonomy" id="2951"/>
    <lineage>
        <taxon>Eukaryota</taxon>
        <taxon>Sar</taxon>
        <taxon>Alveolata</taxon>
        <taxon>Dinophyceae</taxon>
        <taxon>Suessiales</taxon>
        <taxon>Symbiodiniaceae</taxon>
        <taxon>Symbiodinium</taxon>
    </lineage>
</organism>
<feature type="transmembrane region" description="Helical" evidence="5">
    <location>
        <begin position="509"/>
        <end position="537"/>
    </location>
</feature>
<reference evidence="6 7" key="1">
    <citation type="submission" date="2016-02" db="EMBL/GenBank/DDBJ databases">
        <title>Genome analysis of coral dinoflagellate symbionts highlights evolutionary adaptations to a symbiotic lifestyle.</title>
        <authorList>
            <person name="Aranda M."/>
            <person name="Li Y."/>
            <person name="Liew Y.J."/>
            <person name="Baumgarten S."/>
            <person name="Simakov O."/>
            <person name="Wilson M."/>
            <person name="Piel J."/>
            <person name="Ashoor H."/>
            <person name="Bougouffa S."/>
            <person name="Bajic V.B."/>
            <person name="Ryu T."/>
            <person name="Ravasi T."/>
            <person name="Bayer T."/>
            <person name="Micklem G."/>
            <person name="Kim H."/>
            <person name="Bhak J."/>
            <person name="Lajeunesse T.C."/>
            <person name="Voolstra C.R."/>
        </authorList>
    </citation>
    <scope>NUCLEOTIDE SEQUENCE [LARGE SCALE GENOMIC DNA]</scope>
    <source>
        <strain evidence="6 7">CCMP2467</strain>
    </source>
</reference>
<evidence type="ECO:0000313" key="6">
    <source>
        <dbReference type="EMBL" id="OLP99354.1"/>
    </source>
</evidence>
<dbReference type="Pfam" id="PF03208">
    <property type="entry name" value="PRA1"/>
    <property type="match status" value="1"/>
</dbReference>
<keyword evidence="7" id="KW-1185">Reference proteome</keyword>
<name>A0A1Q9DW06_SYMMI</name>
<sequence length="619" mass="68994">MMRTSLWQLRRSLCKRCVASKPADTISADDNMLCKVGMHRGRPLQDLVAEDPRYCRWMLRMAEDPTSCNALRQNAAWLGKHAPHLKEPHGHNRGTDMLVRGGKHDGKSMAKVLSEDPWYCRWVLQAAKAGNASLNVEEMAAWLAENAQHLEEDGVCASGHNHRGRPLSELVVHDPSYCHWILRTAQDQDSTPGVQVQAAWLMENAPHLKELPFVRTGAYKGVPLVQVAAEDPRWCRFVMQQPKARSQGFAQSAAWLRKNVPQLLDVREVAGSAASADKSGFRSAEKLQQADGLEIRDDDGAIDEIRQKFFKRHGKLFVVRFGKHRMKTFQRTVEEAPRYVRWVEQLVAAGGPRTALSVNFELLAAFARQQRSEEHITEKTAPTHLEELRQPLPDALPDAFAHKAAVEAWKGRCGGAAYGGSEEIVEHIRAPGTAALTEGSSEQLDMASPSAVFLKKLETFLKRIRKWDTEFLCIGKNAAEVFNVPKPEEVVPRITANLDYFSVNYAVCLAVFALTSIVVYPQLLVLVCVFSGLWYGLLTRPNHMRLQIANALLTKRHLIYALGSLNALVVLVFYRMMIFAIIGASLMFVLLHAGLHAVPANAKGKVAEEEGSEQTAPIV</sequence>
<dbReference type="EMBL" id="LSRX01000365">
    <property type="protein sequence ID" value="OLP99354.1"/>
    <property type="molecule type" value="Genomic_DNA"/>
</dbReference>
<protein>
    <recommendedName>
        <fullName evidence="8">PRA1 family protein</fullName>
    </recommendedName>
</protein>
<evidence type="ECO:0000256" key="2">
    <source>
        <dbReference type="ARBA" id="ARBA00022692"/>
    </source>
</evidence>
<keyword evidence="4 5" id="KW-0472">Membrane</keyword>
<accession>A0A1Q9DW06</accession>